<dbReference type="Gene3D" id="1.25.40.10">
    <property type="entry name" value="Tetratricopeptide repeat domain"/>
    <property type="match status" value="1"/>
</dbReference>
<dbReference type="SUPFAM" id="SSF52540">
    <property type="entry name" value="P-loop containing nucleoside triphosphate hydrolases"/>
    <property type="match status" value="1"/>
</dbReference>
<feature type="domain" description="HTH luxR-type" evidence="4">
    <location>
        <begin position="846"/>
        <end position="911"/>
    </location>
</feature>
<evidence type="ECO:0000256" key="2">
    <source>
        <dbReference type="ARBA" id="ARBA00023125"/>
    </source>
</evidence>
<evidence type="ECO:0000256" key="1">
    <source>
        <dbReference type="ARBA" id="ARBA00023015"/>
    </source>
</evidence>
<dbReference type="InterPro" id="IPR011990">
    <property type="entry name" value="TPR-like_helical_dom_sf"/>
</dbReference>
<dbReference type="InterPro" id="IPR000792">
    <property type="entry name" value="Tscrpt_reg_LuxR_C"/>
</dbReference>
<protein>
    <recommendedName>
        <fullName evidence="4">HTH luxR-type domain-containing protein</fullName>
    </recommendedName>
</protein>
<dbReference type="SUPFAM" id="SSF46894">
    <property type="entry name" value="C-terminal effector domain of the bipartite response regulators"/>
    <property type="match status" value="1"/>
</dbReference>
<evidence type="ECO:0000259" key="4">
    <source>
        <dbReference type="PROSITE" id="PS50043"/>
    </source>
</evidence>
<dbReference type="PANTHER" id="PTHR44688:SF16">
    <property type="entry name" value="DNA-BINDING TRANSCRIPTIONAL ACTIVATOR DEVR_DOSR"/>
    <property type="match status" value="1"/>
</dbReference>
<evidence type="ECO:0000313" key="5">
    <source>
        <dbReference type="EMBL" id="EPZ16271.1"/>
    </source>
</evidence>
<dbReference type="Gene3D" id="1.10.10.10">
    <property type="entry name" value="Winged helix-like DNA-binding domain superfamily/Winged helix DNA-binding domain"/>
    <property type="match status" value="1"/>
</dbReference>
<dbReference type="eggNOG" id="COG2909">
    <property type="taxonomic scope" value="Bacteria"/>
</dbReference>
<keyword evidence="2" id="KW-0238">DNA-binding</keyword>
<dbReference type="GO" id="GO:0003677">
    <property type="term" value="F:DNA binding"/>
    <property type="evidence" value="ECO:0007669"/>
    <property type="project" value="UniProtKB-KW"/>
</dbReference>
<keyword evidence="1" id="KW-0805">Transcription regulation</keyword>
<dbReference type="InterPro" id="IPR016032">
    <property type="entry name" value="Sig_transdc_resp-reg_C-effctor"/>
</dbReference>
<dbReference type="AlphaFoldDB" id="S9ZNS8"/>
<dbReference type="Pfam" id="PF25873">
    <property type="entry name" value="WHD_MalT"/>
    <property type="match status" value="1"/>
</dbReference>
<dbReference type="EMBL" id="ATJV01000047">
    <property type="protein sequence ID" value="EPZ16271.1"/>
    <property type="molecule type" value="Genomic_DNA"/>
</dbReference>
<dbReference type="GO" id="GO:0006355">
    <property type="term" value="P:regulation of DNA-templated transcription"/>
    <property type="evidence" value="ECO:0007669"/>
    <property type="project" value="InterPro"/>
</dbReference>
<evidence type="ECO:0000256" key="3">
    <source>
        <dbReference type="ARBA" id="ARBA00023163"/>
    </source>
</evidence>
<dbReference type="PANTHER" id="PTHR44688">
    <property type="entry name" value="DNA-BINDING TRANSCRIPTIONAL ACTIVATOR DEVR_DOSR"/>
    <property type="match status" value="1"/>
</dbReference>
<comment type="caution">
    <text evidence="5">The sequence shown here is derived from an EMBL/GenBank/DDBJ whole genome shotgun (WGS) entry which is preliminary data.</text>
</comment>
<dbReference type="PRINTS" id="PR00038">
    <property type="entry name" value="HTHLUXR"/>
</dbReference>
<keyword evidence="3" id="KW-0804">Transcription</keyword>
<dbReference type="PROSITE" id="PS00622">
    <property type="entry name" value="HTH_LUXR_1"/>
    <property type="match status" value="1"/>
</dbReference>
<dbReference type="InterPro" id="IPR059106">
    <property type="entry name" value="WHD_MalT"/>
</dbReference>
<proteinExistence type="predicted"/>
<reference evidence="5 6" key="1">
    <citation type="submission" date="2013-06" db="EMBL/GenBank/DDBJ databases">
        <title>Draft genome sequence of Thauera terpenica.</title>
        <authorList>
            <person name="Liu B."/>
            <person name="Frostegard A.H."/>
            <person name="Shapleigh J.P."/>
        </authorList>
    </citation>
    <scope>NUCLEOTIDE SEQUENCE [LARGE SCALE GENOMIC DNA]</scope>
    <source>
        <strain evidence="5 6">58Eu</strain>
    </source>
</reference>
<dbReference type="InterPro" id="IPR036388">
    <property type="entry name" value="WH-like_DNA-bd_sf"/>
</dbReference>
<gene>
    <name evidence="5" type="ORF">M622_13665</name>
</gene>
<evidence type="ECO:0000313" key="6">
    <source>
        <dbReference type="Proteomes" id="UP000015455"/>
    </source>
</evidence>
<dbReference type="InterPro" id="IPR027417">
    <property type="entry name" value="P-loop_NTPase"/>
</dbReference>
<dbReference type="PATRIC" id="fig|1348657.5.peg.1270"/>
<accession>S9ZNS8</accession>
<dbReference type="STRING" id="1348657.M622_13665"/>
<organism evidence="5 6">
    <name type="scientific">Thauera terpenica 58Eu</name>
    <dbReference type="NCBI Taxonomy" id="1348657"/>
    <lineage>
        <taxon>Bacteria</taxon>
        <taxon>Pseudomonadati</taxon>
        <taxon>Pseudomonadota</taxon>
        <taxon>Betaproteobacteria</taxon>
        <taxon>Rhodocyclales</taxon>
        <taxon>Zoogloeaceae</taxon>
        <taxon>Thauera</taxon>
    </lineage>
</organism>
<keyword evidence="6" id="KW-1185">Reference proteome</keyword>
<dbReference type="PROSITE" id="PS50043">
    <property type="entry name" value="HTH_LUXR_2"/>
    <property type="match status" value="1"/>
</dbReference>
<dbReference type="RefSeq" id="WP_021248703.1">
    <property type="nucleotide sequence ID" value="NZ_ATJV01000047.1"/>
</dbReference>
<dbReference type="Pfam" id="PF00196">
    <property type="entry name" value="GerE"/>
    <property type="match status" value="1"/>
</dbReference>
<dbReference type="CDD" id="cd06170">
    <property type="entry name" value="LuxR_C_like"/>
    <property type="match status" value="1"/>
</dbReference>
<sequence>MSNLAATRTTTDAGTGVANDQQDAPALHLKPVCTRTIRRFSRLDALPPLLLVVAPTGYGKTVFLSTIAEHLRRCGCRTLVHTLDEGEPDFSTALLSIEQLLGCVSMDIGMMFCGGPMIESDSRIDNILQAAGRLEEDVVVLLDGFDASRDTELGNLVEHLALSRLTRLRIVLTTTELPAEILHRVRLQGGTKELGPAELSMGSEEIRELFATAQVNPVQLTADQVAAIEAQTEGWPAAVRLMHVAMSSNVDPGALRIGDGFETSLTDTLSRKVLAALDPAITRFLFEIADLETFNAELCAHMTGNSRAGEILAELIRLNLMIFPATGRPGWYRLHNLFRDFLRRESHAARDERERNALLARALDWCRRNGHLHDAFELALGIRDGRQASELLAARAQRLVRDQGQIYYYITAYERLLEIEAFPADEAQYWYVWAMVFARQYEKAYRVLAAMRHGNATDAPDDRMLRHKQALLSTILFSLDRVAEARTRGERWLESDDGLEPFETSGVACVVGTSGVAELDFQAARRGIQLARNAMSRAGSEYGLAWISCLEALVDVEEGDTPFDVSPLKEAIERARRTLGPLAPIISTMDIMAARIALERGELDEARERVLHGLSQAKQHGFVDTTKVALDVAIRLWDGCQDSVFAPRHLDAVATSFPPRLQLILNCAVLVRLVRLGLTQQALDWARRQDLEGLLGTRPPAFPAGQLGSARRARLDARLAWLVAQRDFGAALALVETELQPALKSTCATWKVHLLLNRVQILSCIGQAAQAGKSLLRAIGIAAPRHLRQPFIEFADVIRPLIVTDDRKQWPLVTEVELSFFAELKQRLSTTRELDRSAGANEPARENVDLETPTARELELLGYLDGGLSNQDIADRLGLTVGTVKWHLHNLFTKLGVRNRSAALFKAKRVGLLGR</sequence>
<dbReference type="OrthoDB" id="134985at2"/>
<dbReference type="SMART" id="SM00421">
    <property type="entry name" value="HTH_LUXR"/>
    <property type="match status" value="1"/>
</dbReference>
<name>S9ZNS8_9RHOO</name>
<dbReference type="Proteomes" id="UP000015455">
    <property type="component" value="Unassembled WGS sequence"/>
</dbReference>